<dbReference type="AlphaFoldDB" id="A0A0A9DSH7"/>
<organism evidence="2">
    <name type="scientific">Arundo donax</name>
    <name type="common">Giant reed</name>
    <name type="synonym">Donax arundinaceus</name>
    <dbReference type="NCBI Taxonomy" id="35708"/>
    <lineage>
        <taxon>Eukaryota</taxon>
        <taxon>Viridiplantae</taxon>
        <taxon>Streptophyta</taxon>
        <taxon>Embryophyta</taxon>
        <taxon>Tracheophyta</taxon>
        <taxon>Spermatophyta</taxon>
        <taxon>Magnoliopsida</taxon>
        <taxon>Liliopsida</taxon>
        <taxon>Poales</taxon>
        <taxon>Poaceae</taxon>
        <taxon>PACMAD clade</taxon>
        <taxon>Arundinoideae</taxon>
        <taxon>Arundineae</taxon>
        <taxon>Arundo</taxon>
    </lineage>
</organism>
<proteinExistence type="predicted"/>
<accession>A0A0A9DSH7</accession>
<sequence>MIRSSDIKAARQGKKTDGLSFLRSPQVSSLLQLSDIALSGGTDMNRLAPRAVRISAARSVTTSRAVSPFSRKPSPPRSTTPVPTGHGLSLSKSATDNLVKANELLTQRG</sequence>
<reference evidence="2" key="2">
    <citation type="journal article" date="2015" name="Data Brief">
        <title>Shoot transcriptome of the giant reed, Arundo donax.</title>
        <authorList>
            <person name="Barrero R.A."/>
            <person name="Guerrero F.D."/>
            <person name="Moolhuijzen P."/>
            <person name="Goolsby J.A."/>
            <person name="Tidwell J."/>
            <person name="Bellgard S.E."/>
            <person name="Bellgard M.I."/>
        </authorList>
    </citation>
    <scope>NUCLEOTIDE SEQUENCE</scope>
    <source>
        <tissue evidence="2">Shoot tissue taken approximately 20 cm above the soil surface</tissue>
    </source>
</reference>
<evidence type="ECO:0000256" key="1">
    <source>
        <dbReference type="SAM" id="MobiDB-lite"/>
    </source>
</evidence>
<dbReference type="EMBL" id="GBRH01208282">
    <property type="protein sequence ID" value="JAD89613.1"/>
    <property type="molecule type" value="Transcribed_RNA"/>
</dbReference>
<protein>
    <submittedName>
        <fullName evidence="2">Uncharacterized protein</fullName>
    </submittedName>
</protein>
<evidence type="ECO:0000313" key="2">
    <source>
        <dbReference type="EMBL" id="JAD89613.1"/>
    </source>
</evidence>
<reference evidence="2" key="1">
    <citation type="submission" date="2014-09" db="EMBL/GenBank/DDBJ databases">
        <authorList>
            <person name="Magalhaes I.L.F."/>
            <person name="Oliveira U."/>
            <person name="Santos F.R."/>
            <person name="Vidigal T.H.D.A."/>
            <person name="Brescovit A.D."/>
            <person name="Santos A.J."/>
        </authorList>
    </citation>
    <scope>NUCLEOTIDE SEQUENCE</scope>
    <source>
        <tissue evidence="2">Shoot tissue taken approximately 20 cm above the soil surface</tissue>
    </source>
</reference>
<feature type="region of interest" description="Disordered" evidence="1">
    <location>
        <begin position="59"/>
        <end position="93"/>
    </location>
</feature>
<name>A0A0A9DSH7_ARUDO</name>